<name>A0AAD3TV39_9TREE</name>
<proteinExistence type="predicted"/>
<accession>A0AAD3TV39</accession>
<feature type="transmembrane region" description="Helical" evidence="2">
    <location>
        <begin position="475"/>
        <end position="498"/>
    </location>
</feature>
<organism evidence="4 5">
    <name type="scientific">Cutaneotrichosporon spelunceum</name>
    <dbReference type="NCBI Taxonomy" id="1672016"/>
    <lineage>
        <taxon>Eukaryota</taxon>
        <taxon>Fungi</taxon>
        <taxon>Dikarya</taxon>
        <taxon>Basidiomycota</taxon>
        <taxon>Agaricomycotina</taxon>
        <taxon>Tremellomycetes</taxon>
        <taxon>Trichosporonales</taxon>
        <taxon>Trichosporonaceae</taxon>
        <taxon>Cutaneotrichosporon</taxon>
    </lineage>
</organism>
<evidence type="ECO:0000313" key="4">
    <source>
        <dbReference type="EMBL" id="GMK57434.1"/>
    </source>
</evidence>
<keyword evidence="2" id="KW-1133">Transmembrane helix</keyword>
<comment type="caution">
    <text evidence="4">The sequence shown here is derived from an EMBL/GenBank/DDBJ whole genome shotgun (WGS) entry which is preliminary data.</text>
</comment>
<evidence type="ECO:0008006" key="6">
    <source>
        <dbReference type="Google" id="ProtNLM"/>
    </source>
</evidence>
<dbReference type="EMBL" id="BTCM01000004">
    <property type="protein sequence ID" value="GMK57434.1"/>
    <property type="molecule type" value="Genomic_DNA"/>
</dbReference>
<evidence type="ECO:0000256" key="1">
    <source>
        <dbReference type="SAM" id="MobiDB-lite"/>
    </source>
</evidence>
<feature type="region of interest" description="Disordered" evidence="1">
    <location>
        <begin position="617"/>
        <end position="654"/>
    </location>
</feature>
<reference evidence="4" key="2">
    <citation type="submission" date="2023-06" db="EMBL/GenBank/DDBJ databases">
        <authorList>
            <person name="Kobayashi Y."/>
            <person name="Kayamori A."/>
            <person name="Aoki K."/>
            <person name="Shiwa Y."/>
            <person name="Fujita N."/>
            <person name="Sugita T."/>
            <person name="Iwasaki W."/>
            <person name="Tanaka N."/>
            <person name="Takashima M."/>
        </authorList>
    </citation>
    <scope>NUCLEOTIDE SEQUENCE</scope>
    <source>
        <strain evidence="4">HIS016</strain>
    </source>
</reference>
<evidence type="ECO:0000256" key="3">
    <source>
        <dbReference type="SAM" id="SignalP"/>
    </source>
</evidence>
<feature type="region of interest" description="Disordered" evidence="1">
    <location>
        <begin position="226"/>
        <end position="248"/>
    </location>
</feature>
<keyword evidence="2" id="KW-0812">Transmembrane</keyword>
<reference evidence="4" key="1">
    <citation type="journal article" date="2023" name="BMC Genomics">
        <title>Chromosome-level genome assemblies of Cutaneotrichosporon spp. (Trichosporonales, Basidiomycota) reveal imbalanced evolution between nucleotide sequences and chromosome synteny.</title>
        <authorList>
            <person name="Kobayashi Y."/>
            <person name="Kayamori A."/>
            <person name="Aoki K."/>
            <person name="Shiwa Y."/>
            <person name="Matsutani M."/>
            <person name="Fujita N."/>
            <person name="Sugita T."/>
            <person name="Iwasaki W."/>
            <person name="Tanaka N."/>
            <person name="Takashima M."/>
        </authorList>
    </citation>
    <scope>NUCLEOTIDE SEQUENCE</scope>
    <source>
        <strain evidence="4">HIS016</strain>
    </source>
</reference>
<dbReference type="AlphaFoldDB" id="A0AAD3TV39"/>
<keyword evidence="2" id="KW-0472">Membrane</keyword>
<evidence type="ECO:0000313" key="5">
    <source>
        <dbReference type="Proteomes" id="UP001222932"/>
    </source>
</evidence>
<sequence>MWPGLASRAYIAALILVNVALAADPEWKPISFMLDPVSPIIGWAGGWLVAFGGVTSPQPNQVGWGPSQRVFDASLNSAQDLADTTFNSISARPPLLASEMRVYGGRSPPQLGGKPDFNALVNQTTSAKAVPTVVSPGVQVPGKNGSAISIDIPWPNTTVDVFAAGGQAMYIVDAVGFTTRIMTNYSVDQIPRVTEFFVINGAINPRLRWVNETNWQVVKGVGAQGYSPLPGPGDTAGSGNESGGHSSAHAATFTDHAAGAGAPATFTENAAGSGVPATPTGAGTATAPIASTVAFSTVAATFTENAAGSGVPATPPGAGTATVAVATSAPAPVPSSPSKDSGPEDYWQVISPHFSTKCEIPIPDGTAFIIINGTTGLSRTKLDVQINPPPPSHGSSNGIVESFDSANSVWATDTILYLRELDPSVHYNVTLSPHPSEAFWINTVGLHSITYLQGLEPAKVAAAVNSSPGTSIPTIVGGVAGGVVGALVLAVLAAYFCIWRPRKRKQRELEEVWDVPTVDQSGYMSNMRQVSDSEATIQAIPPSYNPAWANQFPTEWSDAQTNNSSADLLPGPSTQGISTRAKYTYTPSTTGGSGGSGPATPTQVVAAEWKRPYLPETHGGAVLAGSAGPAESNQRGLFGKKKTRKSYPREKSSA</sequence>
<dbReference type="Proteomes" id="UP001222932">
    <property type="component" value="Unassembled WGS sequence"/>
</dbReference>
<protein>
    <recommendedName>
        <fullName evidence="6">Mid2 domain-containing protein</fullName>
    </recommendedName>
</protein>
<gene>
    <name evidence="4" type="ORF">CspeluHIS016_0402680</name>
</gene>
<feature type="chain" id="PRO_5042026046" description="Mid2 domain-containing protein" evidence="3">
    <location>
        <begin position="23"/>
        <end position="654"/>
    </location>
</feature>
<feature type="signal peptide" evidence="3">
    <location>
        <begin position="1"/>
        <end position="22"/>
    </location>
</feature>
<keyword evidence="3" id="KW-0732">Signal</keyword>
<keyword evidence="5" id="KW-1185">Reference proteome</keyword>
<evidence type="ECO:0000256" key="2">
    <source>
        <dbReference type="SAM" id="Phobius"/>
    </source>
</evidence>